<protein>
    <submittedName>
        <fullName evidence="1">Uncharacterized protein</fullName>
    </submittedName>
</protein>
<comment type="caution">
    <text evidence="1">The sequence shown here is derived from an EMBL/GenBank/DDBJ whole genome shotgun (WGS) entry which is preliminary data.</text>
</comment>
<evidence type="ECO:0000313" key="1">
    <source>
        <dbReference type="EMBL" id="MEQ2710416.1"/>
    </source>
</evidence>
<sequence>MAMNFNQMLKFQQMKNSLKRFDRDHPKFKNFLNAVTREQALREGAVIELSVTSPEGKNYCSNIKLNAEDIELINQLKTMNPNS</sequence>
<name>A0ABV1IT95_9FIRM</name>
<evidence type="ECO:0000313" key="2">
    <source>
        <dbReference type="Proteomes" id="UP001482154"/>
    </source>
</evidence>
<gene>
    <name evidence="1" type="ORF">AAAU51_04400</name>
</gene>
<dbReference type="Proteomes" id="UP001482154">
    <property type="component" value="Unassembled WGS sequence"/>
</dbReference>
<organism evidence="1 2">
    <name type="scientific">Anaerostipes amylophilus</name>
    <dbReference type="NCBI Taxonomy" id="2981779"/>
    <lineage>
        <taxon>Bacteria</taxon>
        <taxon>Bacillati</taxon>
        <taxon>Bacillota</taxon>
        <taxon>Clostridia</taxon>
        <taxon>Lachnospirales</taxon>
        <taxon>Lachnospiraceae</taxon>
        <taxon>Anaerostipes</taxon>
    </lineage>
</organism>
<dbReference type="RefSeq" id="WP_055197180.1">
    <property type="nucleotide sequence ID" value="NZ_JAOQJG010000003.1"/>
</dbReference>
<reference evidence="1 2" key="1">
    <citation type="submission" date="2024-04" db="EMBL/GenBank/DDBJ databases">
        <title>Human intestinal bacterial collection.</title>
        <authorList>
            <person name="Pauvert C."/>
            <person name="Hitch T.C.A."/>
            <person name="Clavel T."/>
        </authorList>
    </citation>
    <scope>NUCLEOTIDE SEQUENCE [LARGE SCALE GENOMIC DNA]</scope>
    <source>
        <strain evidence="1 2">CLA-AA-H249</strain>
    </source>
</reference>
<keyword evidence="2" id="KW-1185">Reference proteome</keyword>
<proteinExistence type="predicted"/>
<accession>A0ABV1IT95</accession>
<dbReference type="EMBL" id="JBBNIN010000004">
    <property type="protein sequence ID" value="MEQ2710416.1"/>
    <property type="molecule type" value="Genomic_DNA"/>
</dbReference>